<evidence type="ECO:0000313" key="11">
    <source>
        <dbReference type="Proteomes" id="UP001050975"/>
    </source>
</evidence>
<dbReference type="PANTHER" id="PTHR43840:SF15">
    <property type="entry name" value="MITOCHONDRIAL METAL TRANSPORTER 1-RELATED"/>
    <property type="match status" value="1"/>
</dbReference>
<evidence type="ECO:0000256" key="6">
    <source>
        <dbReference type="ARBA" id="ARBA00023136"/>
    </source>
</evidence>
<keyword evidence="4 7" id="KW-0812">Transmembrane</keyword>
<dbReference type="NCBIfam" id="TIGR01297">
    <property type="entry name" value="CDF"/>
    <property type="match status" value="1"/>
</dbReference>
<dbReference type="EMBL" id="BLAY01000266">
    <property type="protein sequence ID" value="GET43892.1"/>
    <property type="molecule type" value="Genomic_DNA"/>
</dbReference>
<feature type="domain" description="Cation efflux protein cytoplasmic" evidence="9">
    <location>
        <begin position="126"/>
        <end position="194"/>
    </location>
</feature>
<comment type="similarity">
    <text evidence="2">Belongs to the cation diffusion facilitator (CDF) transporter (TC 2.A.4) family.</text>
</comment>
<dbReference type="InterPro" id="IPR036837">
    <property type="entry name" value="Cation_efflux_CTD_sf"/>
</dbReference>
<dbReference type="InterPro" id="IPR027469">
    <property type="entry name" value="Cation_efflux_TMD_sf"/>
</dbReference>
<protein>
    <submittedName>
        <fullName evidence="10">Cation efflux family protein</fullName>
    </submittedName>
</protein>
<feature type="transmembrane region" description="Helical" evidence="7">
    <location>
        <begin position="70"/>
        <end position="91"/>
    </location>
</feature>
<feature type="domain" description="Cation efflux protein transmembrane" evidence="8">
    <location>
        <begin position="4"/>
        <end position="121"/>
    </location>
</feature>
<sequence>MIVAIVLLSAVITAYESVERFYHPQPLHHLGALAIAAIIGLIGNEVVAVFRIRVGREINSAALMADGYHALADGLVSLAVLFSAVGVGLGYSWADPAIGLVITAVLLKIVWESGLTIFSRLLDGVEPEVLESIHHAIAHVPEVETEAIANLRTRWLGHRLHLEMDIMLLPTLSLQETQGIIHTVEEQLKAHLPYLGLIVVRAVPCPETREQGTGNREAEISPII</sequence>
<evidence type="ECO:0000256" key="7">
    <source>
        <dbReference type="SAM" id="Phobius"/>
    </source>
</evidence>
<evidence type="ECO:0000256" key="5">
    <source>
        <dbReference type="ARBA" id="ARBA00022989"/>
    </source>
</evidence>
<dbReference type="Gene3D" id="3.30.70.1350">
    <property type="entry name" value="Cation efflux protein, cytoplasmic domain"/>
    <property type="match status" value="1"/>
</dbReference>
<keyword evidence="11" id="KW-1185">Reference proteome</keyword>
<evidence type="ECO:0000256" key="2">
    <source>
        <dbReference type="ARBA" id="ARBA00008114"/>
    </source>
</evidence>
<dbReference type="GO" id="GO:0008324">
    <property type="term" value="F:monoatomic cation transmembrane transporter activity"/>
    <property type="evidence" value="ECO:0007669"/>
    <property type="project" value="InterPro"/>
</dbReference>
<evidence type="ECO:0000259" key="8">
    <source>
        <dbReference type="Pfam" id="PF01545"/>
    </source>
</evidence>
<evidence type="ECO:0000256" key="1">
    <source>
        <dbReference type="ARBA" id="ARBA00004141"/>
    </source>
</evidence>
<dbReference type="Gene3D" id="1.20.1510.10">
    <property type="entry name" value="Cation efflux protein transmembrane domain"/>
    <property type="match status" value="1"/>
</dbReference>
<evidence type="ECO:0000259" key="9">
    <source>
        <dbReference type="Pfam" id="PF16916"/>
    </source>
</evidence>
<dbReference type="InterPro" id="IPR050291">
    <property type="entry name" value="CDF_Transporter"/>
</dbReference>
<dbReference type="GO" id="GO:0016020">
    <property type="term" value="C:membrane"/>
    <property type="evidence" value="ECO:0007669"/>
    <property type="project" value="UniProtKB-SubCell"/>
</dbReference>
<keyword evidence="3" id="KW-0813">Transport</keyword>
<dbReference type="SUPFAM" id="SSF160240">
    <property type="entry name" value="Cation efflux protein cytoplasmic domain-like"/>
    <property type="match status" value="1"/>
</dbReference>
<organism evidence="10 11">
    <name type="scientific">Microseira wollei NIES-4236</name>
    <dbReference type="NCBI Taxonomy" id="2530354"/>
    <lineage>
        <taxon>Bacteria</taxon>
        <taxon>Bacillati</taxon>
        <taxon>Cyanobacteriota</taxon>
        <taxon>Cyanophyceae</taxon>
        <taxon>Oscillatoriophycideae</taxon>
        <taxon>Aerosakkonematales</taxon>
        <taxon>Aerosakkonemataceae</taxon>
        <taxon>Microseira</taxon>
    </lineage>
</organism>
<comment type="subcellular location">
    <subcellularLocation>
        <location evidence="1">Membrane</location>
        <topology evidence="1">Multi-pass membrane protein</topology>
    </subcellularLocation>
</comment>
<dbReference type="InterPro" id="IPR058533">
    <property type="entry name" value="Cation_efflux_TM"/>
</dbReference>
<keyword evidence="5 7" id="KW-1133">Transmembrane helix</keyword>
<evidence type="ECO:0000256" key="3">
    <source>
        <dbReference type="ARBA" id="ARBA00022448"/>
    </source>
</evidence>
<accession>A0AAV3XLS9</accession>
<evidence type="ECO:0000313" key="10">
    <source>
        <dbReference type="EMBL" id="GET43892.1"/>
    </source>
</evidence>
<dbReference type="PANTHER" id="PTHR43840">
    <property type="entry name" value="MITOCHONDRIAL METAL TRANSPORTER 1-RELATED"/>
    <property type="match status" value="1"/>
</dbReference>
<dbReference type="Proteomes" id="UP001050975">
    <property type="component" value="Unassembled WGS sequence"/>
</dbReference>
<keyword evidence="6 7" id="KW-0472">Membrane</keyword>
<comment type="caution">
    <text evidence="10">The sequence shown here is derived from an EMBL/GenBank/DDBJ whole genome shotgun (WGS) entry which is preliminary data.</text>
</comment>
<dbReference type="InterPro" id="IPR002524">
    <property type="entry name" value="Cation_efflux"/>
</dbReference>
<gene>
    <name evidence="10" type="ORF">MiSe_87180</name>
</gene>
<proteinExistence type="inferred from homology"/>
<dbReference type="Pfam" id="PF16916">
    <property type="entry name" value="ZT_dimer"/>
    <property type="match status" value="1"/>
</dbReference>
<dbReference type="SUPFAM" id="SSF161111">
    <property type="entry name" value="Cation efflux protein transmembrane domain-like"/>
    <property type="match status" value="1"/>
</dbReference>
<evidence type="ECO:0000256" key="4">
    <source>
        <dbReference type="ARBA" id="ARBA00022692"/>
    </source>
</evidence>
<name>A0AAV3XLS9_9CYAN</name>
<dbReference type="InterPro" id="IPR027470">
    <property type="entry name" value="Cation_efflux_CTD"/>
</dbReference>
<reference evidence="10" key="1">
    <citation type="submission" date="2019-10" db="EMBL/GenBank/DDBJ databases">
        <title>Draft genome sequece of Microseira wollei NIES-4236.</title>
        <authorList>
            <person name="Yamaguchi H."/>
            <person name="Suzuki S."/>
            <person name="Kawachi M."/>
        </authorList>
    </citation>
    <scope>NUCLEOTIDE SEQUENCE</scope>
    <source>
        <strain evidence="10">NIES-4236</strain>
    </source>
</reference>
<dbReference type="Pfam" id="PF01545">
    <property type="entry name" value="Cation_efflux"/>
    <property type="match status" value="1"/>
</dbReference>
<feature type="transmembrane region" description="Helical" evidence="7">
    <location>
        <begin position="30"/>
        <end position="50"/>
    </location>
</feature>
<dbReference type="AlphaFoldDB" id="A0AAV3XLS9"/>